<sequence length="82" mass="8325">VVVAVTGAATMGNSAALEDTVANDEYVDLQVVPDDTPDAADVYWGFVSFREVGWSGKISGVVDPAKIAGVAKADIASVKGVA</sequence>
<protein>
    <submittedName>
        <fullName evidence="1">Uncharacterized protein</fullName>
    </submittedName>
</protein>
<evidence type="ECO:0000313" key="1">
    <source>
        <dbReference type="EMBL" id="GAG82181.1"/>
    </source>
</evidence>
<gene>
    <name evidence="1" type="ORF">S01H4_28090</name>
</gene>
<proteinExistence type="predicted"/>
<dbReference type="AlphaFoldDB" id="X1CD34"/>
<feature type="non-terminal residue" evidence="1">
    <location>
        <position position="1"/>
    </location>
</feature>
<name>X1CD34_9ZZZZ</name>
<organism evidence="1">
    <name type="scientific">marine sediment metagenome</name>
    <dbReference type="NCBI Taxonomy" id="412755"/>
    <lineage>
        <taxon>unclassified sequences</taxon>
        <taxon>metagenomes</taxon>
        <taxon>ecological metagenomes</taxon>
    </lineage>
</organism>
<reference evidence="1" key="1">
    <citation type="journal article" date="2014" name="Front. Microbiol.">
        <title>High frequency of phylogenetically diverse reductive dehalogenase-homologous genes in deep subseafloor sedimentary metagenomes.</title>
        <authorList>
            <person name="Kawai M."/>
            <person name="Futagami T."/>
            <person name="Toyoda A."/>
            <person name="Takaki Y."/>
            <person name="Nishi S."/>
            <person name="Hori S."/>
            <person name="Arai W."/>
            <person name="Tsubouchi T."/>
            <person name="Morono Y."/>
            <person name="Uchiyama I."/>
            <person name="Ito T."/>
            <person name="Fujiyama A."/>
            <person name="Inagaki F."/>
            <person name="Takami H."/>
        </authorList>
    </citation>
    <scope>NUCLEOTIDE SEQUENCE</scope>
    <source>
        <strain evidence="1">Expedition CK06-06</strain>
    </source>
</reference>
<accession>X1CD34</accession>
<comment type="caution">
    <text evidence="1">The sequence shown here is derived from an EMBL/GenBank/DDBJ whole genome shotgun (WGS) entry which is preliminary data.</text>
</comment>
<dbReference type="EMBL" id="BART01013874">
    <property type="protein sequence ID" value="GAG82181.1"/>
    <property type="molecule type" value="Genomic_DNA"/>
</dbReference>